<protein>
    <submittedName>
        <fullName evidence="6">Two component transcriptional regulator, LuxR family</fullName>
    </submittedName>
</protein>
<dbReference type="PRINTS" id="PR00038">
    <property type="entry name" value="HTHLUXR"/>
</dbReference>
<dbReference type="EMBL" id="CP001619">
    <property type="protein sequence ID" value="ACT93502.1"/>
    <property type="molecule type" value="Genomic_DNA"/>
</dbReference>
<dbReference type="eggNOG" id="COG2197">
    <property type="taxonomic scope" value="Bacteria"/>
</dbReference>
<dbReference type="RefSeq" id="WP_015811754.1">
    <property type="nucleotide sequence ID" value="NC_013037.1"/>
</dbReference>
<dbReference type="OrthoDB" id="9797341at2"/>
<dbReference type="GO" id="GO:0006355">
    <property type="term" value="P:regulation of DNA-templated transcription"/>
    <property type="evidence" value="ECO:0007669"/>
    <property type="project" value="InterPro"/>
</dbReference>
<dbReference type="CDD" id="cd06170">
    <property type="entry name" value="LuxR_C_like"/>
    <property type="match status" value="1"/>
</dbReference>
<dbReference type="HOGENOM" id="CLU_000445_90_1_10"/>
<dbReference type="InterPro" id="IPR058245">
    <property type="entry name" value="NreC/VraR/RcsB-like_REC"/>
</dbReference>
<dbReference type="STRING" id="471854.Dfer_2281"/>
<dbReference type="SUPFAM" id="SSF52172">
    <property type="entry name" value="CheY-like"/>
    <property type="match status" value="1"/>
</dbReference>
<evidence type="ECO:0000313" key="7">
    <source>
        <dbReference type="Proteomes" id="UP000002011"/>
    </source>
</evidence>
<dbReference type="Pfam" id="PF00196">
    <property type="entry name" value="GerE"/>
    <property type="match status" value="1"/>
</dbReference>
<dbReference type="Proteomes" id="UP000002011">
    <property type="component" value="Chromosome"/>
</dbReference>
<dbReference type="KEGG" id="dfe:Dfer_2281"/>
<dbReference type="InterPro" id="IPR001789">
    <property type="entry name" value="Sig_transdc_resp-reg_receiver"/>
</dbReference>
<dbReference type="GO" id="GO:0000160">
    <property type="term" value="P:phosphorelay signal transduction system"/>
    <property type="evidence" value="ECO:0007669"/>
    <property type="project" value="InterPro"/>
</dbReference>
<feature type="domain" description="Response regulatory" evidence="5">
    <location>
        <begin position="5"/>
        <end position="121"/>
    </location>
</feature>
<dbReference type="InterPro" id="IPR039420">
    <property type="entry name" value="WalR-like"/>
</dbReference>
<dbReference type="InterPro" id="IPR000792">
    <property type="entry name" value="Tscrpt_reg_LuxR_C"/>
</dbReference>
<dbReference type="SUPFAM" id="SSF46894">
    <property type="entry name" value="C-terminal effector domain of the bipartite response regulators"/>
    <property type="match status" value="1"/>
</dbReference>
<evidence type="ECO:0000256" key="1">
    <source>
        <dbReference type="ARBA" id="ARBA00022553"/>
    </source>
</evidence>
<reference evidence="6 7" key="1">
    <citation type="journal article" date="2009" name="Stand. Genomic Sci.">
        <title>Complete genome sequence of Dyadobacter fermentans type strain (NS114).</title>
        <authorList>
            <person name="Lang E."/>
            <person name="Lapidus A."/>
            <person name="Chertkov O."/>
            <person name="Brettin T."/>
            <person name="Detter J.C."/>
            <person name="Han C."/>
            <person name="Copeland A."/>
            <person name="Glavina Del Rio T."/>
            <person name="Nolan M."/>
            <person name="Chen F."/>
            <person name="Lucas S."/>
            <person name="Tice H."/>
            <person name="Cheng J.F."/>
            <person name="Land M."/>
            <person name="Hauser L."/>
            <person name="Chang Y.J."/>
            <person name="Jeffries C.D."/>
            <person name="Kopitz M."/>
            <person name="Bruce D."/>
            <person name="Goodwin L."/>
            <person name="Pitluck S."/>
            <person name="Ovchinnikova G."/>
            <person name="Pati A."/>
            <person name="Ivanova N."/>
            <person name="Mavrommatis K."/>
            <person name="Chen A."/>
            <person name="Palaniappan K."/>
            <person name="Chain P."/>
            <person name="Bristow J."/>
            <person name="Eisen J.A."/>
            <person name="Markowitz V."/>
            <person name="Hugenholtz P."/>
            <person name="Goker M."/>
            <person name="Rohde M."/>
            <person name="Kyrpides N.C."/>
            <person name="Klenk H.P."/>
        </authorList>
    </citation>
    <scope>NUCLEOTIDE SEQUENCE [LARGE SCALE GENOMIC DNA]</scope>
    <source>
        <strain evidence="7">ATCC 700827 / DSM 18053 / CIP 107007 / KCTC 52180 / NS114</strain>
    </source>
</reference>
<evidence type="ECO:0000256" key="2">
    <source>
        <dbReference type="ARBA" id="ARBA00023125"/>
    </source>
</evidence>
<dbReference type="PROSITE" id="PS50110">
    <property type="entry name" value="RESPONSE_REGULATORY"/>
    <property type="match status" value="1"/>
</dbReference>
<dbReference type="SMART" id="SM00421">
    <property type="entry name" value="HTH_LUXR"/>
    <property type="match status" value="1"/>
</dbReference>
<evidence type="ECO:0000259" key="5">
    <source>
        <dbReference type="PROSITE" id="PS50110"/>
    </source>
</evidence>
<accession>C6VZM4</accession>
<dbReference type="InterPro" id="IPR016032">
    <property type="entry name" value="Sig_transdc_resp-reg_C-effctor"/>
</dbReference>
<evidence type="ECO:0000259" key="4">
    <source>
        <dbReference type="PROSITE" id="PS50043"/>
    </source>
</evidence>
<dbReference type="InterPro" id="IPR011006">
    <property type="entry name" value="CheY-like_superfamily"/>
</dbReference>
<proteinExistence type="predicted"/>
<dbReference type="Gene3D" id="3.40.50.2300">
    <property type="match status" value="1"/>
</dbReference>
<dbReference type="Pfam" id="PF00072">
    <property type="entry name" value="Response_reg"/>
    <property type="match status" value="1"/>
</dbReference>
<dbReference type="GO" id="GO:0003677">
    <property type="term" value="F:DNA binding"/>
    <property type="evidence" value="ECO:0007669"/>
    <property type="project" value="UniProtKB-KW"/>
</dbReference>
<organism evidence="6 7">
    <name type="scientific">Dyadobacter fermentans (strain ATCC 700827 / DSM 18053 / CIP 107007 / KCTC 52180 / NS114)</name>
    <dbReference type="NCBI Taxonomy" id="471854"/>
    <lineage>
        <taxon>Bacteria</taxon>
        <taxon>Pseudomonadati</taxon>
        <taxon>Bacteroidota</taxon>
        <taxon>Cytophagia</taxon>
        <taxon>Cytophagales</taxon>
        <taxon>Spirosomataceae</taxon>
        <taxon>Dyadobacter</taxon>
    </lineage>
</organism>
<gene>
    <name evidence="6" type="ordered locus">Dfer_2281</name>
</gene>
<evidence type="ECO:0000313" key="6">
    <source>
        <dbReference type="EMBL" id="ACT93502.1"/>
    </source>
</evidence>
<dbReference type="PANTHER" id="PTHR43214">
    <property type="entry name" value="TWO-COMPONENT RESPONSE REGULATOR"/>
    <property type="match status" value="1"/>
</dbReference>
<dbReference type="SMART" id="SM00448">
    <property type="entry name" value="REC"/>
    <property type="match status" value="1"/>
</dbReference>
<name>C6VZM4_DYAFD</name>
<evidence type="ECO:0000256" key="3">
    <source>
        <dbReference type="PROSITE-ProRule" id="PRU00169"/>
    </source>
</evidence>
<dbReference type="CDD" id="cd17535">
    <property type="entry name" value="REC_NarL-like"/>
    <property type="match status" value="1"/>
</dbReference>
<keyword evidence="1 3" id="KW-0597">Phosphoprotein</keyword>
<keyword evidence="7" id="KW-1185">Reference proteome</keyword>
<dbReference type="PANTHER" id="PTHR43214:SF43">
    <property type="entry name" value="TWO-COMPONENT RESPONSE REGULATOR"/>
    <property type="match status" value="1"/>
</dbReference>
<dbReference type="PROSITE" id="PS50043">
    <property type="entry name" value="HTH_LUXR_2"/>
    <property type="match status" value="1"/>
</dbReference>
<feature type="modified residue" description="4-aspartylphosphate" evidence="3">
    <location>
        <position position="56"/>
    </location>
</feature>
<keyword evidence="2" id="KW-0238">DNA-binding</keyword>
<sequence length="214" mass="24421">MNRVRTILADDHEIFLDGLEKTLCEIEEIDIVAKVSRGNDVIYKLETISPDLLILDVNMPQKDGVEILSYIQKSSLKAKILVLSYYLDYALIKKVLNMGIMGYVPKDAGKEELHAAVRSIMDGKPYLPDSVKEIIKTRESRPDPHDDFVSMYNLTKREVDILTEVAREFSTAEIADKLCLSEYTVETYRKSIIRKLAAKNIASLVNFAHKWKLI</sequence>
<dbReference type="AlphaFoldDB" id="C6VZM4"/>
<feature type="domain" description="HTH luxR-type" evidence="4">
    <location>
        <begin position="144"/>
        <end position="212"/>
    </location>
</feature>